<dbReference type="PROSITE" id="PS00101">
    <property type="entry name" value="HEXAPEP_TRANSFERASES"/>
    <property type="match status" value="1"/>
</dbReference>
<evidence type="ECO:0000256" key="20">
    <source>
        <dbReference type="ARBA" id="ARBA00044345"/>
    </source>
</evidence>
<evidence type="ECO:0000256" key="14">
    <source>
        <dbReference type="ARBA" id="ARBA00023125"/>
    </source>
</evidence>
<dbReference type="Gene3D" id="3.90.550.10">
    <property type="entry name" value="Spore Coat Polysaccharide Biosynthesis Protein SpsA, Chain A"/>
    <property type="match status" value="1"/>
</dbReference>
<evidence type="ECO:0000256" key="27">
    <source>
        <dbReference type="SAM" id="MobiDB-lite"/>
    </source>
</evidence>
<dbReference type="SUPFAM" id="SSF46785">
    <property type="entry name" value="Winged helix' DNA-binding domain"/>
    <property type="match status" value="1"/>
</dbReference>
<dbReference type="GO" id="GO:0031369">
    <property type="term" value="F:translation initiation factor binding"/>
    <property type="evidence" value="ECO:0007669"/>
    <property type="project" value="InterPro"/>
</dbReference>
<dbReference type="InterPro" id="IPR029044">
    <property type="entry name" value="Nucleotide-diphossugar_trans"/>
</dbReference>
<dbReference type="FunFam" id="3.40.50.2300:FF:000212">
    <property type="entry name" value="Stress response regulator/HFS transcription factor"/>
    <property type="match status" value="1"/>
</dbReference>
<dbReference type="InterPro" id="IPR011004">
    <property type="entry name" value="Trimer_LpxA-like_sf"/>
</dbReference>
<keyword evidence="14" id="KW-0238">DNA-binding</keyword>
<dbReference type="Gene3D" id="2.160.10.10">
    <property type="entry name" value="Hexapeptide repeat proteins"/>
    <property type="match status" value="1"/>
</dbReference>
<dbReference type="GO" id="GO:0016740">
    <property type="term" value="F:transferase activity"/>
    <property type="evidence" value="ECO:0007669"/>
    <property type="project" value="UniProtKB-KW"/>
</dbReference>
<dbReference type="GO" id="GO:0000160">
    <property type="term" value="P:phosphorelay signal transduction system"/>
    <property type="evidence" value="ECO:0007669"/>
    <property type="project" value="UniProtKB-KW"/>
</dbReference>
<comment type="function">
    <text evidence="22">Transcription factor that is part of a SLN1-YPD1-SKN7 two-component regulatory system, which controls gene expression in response to changes in the osmolarity of the extracellular environment. Under low osmotic conditions, phosphorylated and activated by the phosphorelay intermediate protein YPD1. Also activated in response to oxidative stress, independent on the two-component regulatory system. Regulates heat shock genes in response to oxidative stress and genes involved in cell wall integrity in response to osmotic changes.</text>
</comment>
<dbReference type="Gene3D" id="3.40.50.2300">
    <property type="match status" value="1"/>
</dbReference>
<evidence type="ECO:0000256" key="9">
    <source>
        <dbReference type="ARBA" id="ARBA00022679"/>
    </source>
</evidence>
<dbReference type="Pfam" id="PF00447">
    <property type="entry name" value="HSF_DNA-bind"/>
    <property type="match status" value="1"/>
</dbReference>
<evidence type="ECO:0000313" key="31">
    <source>
        <dbReference type="Proteomes" id="UP000799539"/>
    </source>
</evidence>
<dbReference type="InterPro" id="IPR056764">
    <property type="entry name" value="LbH_EIF2B3/5"/>
</dbReference>
<evidence type="ECO:0000256" key="17">
    <source>
        <dbReference type="ARBA" id="ARBA00030179"/>
    </source>
</evidence>
<keyword evidence="16" id="KW-0539">Nucleus</keyword>
<keyword evidence="9" id="KW-0808">Transferase</keyword>
<feature type="region of interest" description="Disordered" evidence="27">
    <location>
        <begin position="1086"/>
        <end position="1126"/>
    </location>
</feature>
<dbReference type="InterPro" id="IPR000232">
    <property type="entry name" value="HSF_DNA-bd"/>
</dbReference>
<dbReference type="GO" id="GO:0005851">
    <property type="term" value="C:eukaryotic translation initiation factor 2B complex"/>
    <property type="evidence" value="ECO:0007669"/>
    <property type="project" value="TreeGrafter"/>
</dbReference>
<dbReference type="Pfam" id="PF25084">
    <property type="entry name" value="LbH_EIF2B"/>
    <property type="match status" value="1"/>
</dbReference>
<dbReference type="CDD" id="cd17546">
    <property type="entry name" value="REC_hyHK_CKI1_RcsC-like"/>
    <property type="match status" value="1"/>
</dbReference>
<keyword evidence="8 25" id="KW-0597">Phosphoprotein</keyword>
<feature type="region of interest" description="Disordered" evidence="27">
    <location>
        <begin position="341"/>
        <end position="368"/>
    </location>
</feature>
<dbReference type="InterPro" id="IPR036388">
    <property type="entry name" value="WH-like_DNA-bd_sf"/>
</dbReference>
<dbReference type="InterPro" id="IPR001789">
    <property type="entry name" value="Sig_transdc_resp-reg_receiver"/>
</dbReference>
<dbReference type="EMBL" id="ML992670">
    <property type="protein sequence ID" value="KAF2213620.1"/>
    <property type="molecule type" value="Genomic_DNA"/>
</dbReference>
<keyword evidence="7" id="KW-0396">Initiation factor</keyword>
<dbReference type="GO" id="GO:0005085">
    <property type="term" value="F:guanyl-nucleotide exchange factor activity"/>
    <property type="evidence" value="ECO:0007669"/>
    <property type="project" value="InterPro"/>
</dbReference>
<evidence type="ECO:0000256" key="24">
    <source>
        <dbReference type="ARBA" id="ARBA00070291"/>
    </source>
</evidence>
<evidence type="ECO:0000256" key="5">
    <source>
        <dbReference type="ARBA" id="ARBA00018601"/>
    </source>
</evidence>
<comment type="subcellular location">
    <subcellularLocation>
        <location evidence="2">Cytoplasm</location>
        <location evidence="2">Cytosol</location>
    </subcellularLocation>
    <subcellularLocation>
        <location evidence="1">Nucleus</location>
    </subcellularLocation>
</comment>
<dbReference type="Pfam" id="PF02020">
    <property type="entry name" value="W2"/>
    <property type="match status" value="1"/>
</dbReference>
<name>A0A6A6FJQ0_9PEZI</name>
<dbReference type="PRINTS" id="PR00056">
    <property type="entry name" value="HSFDOMAIN"/>
</dbReference>
<dbReference type="SUPFAM" id="SSF51161">
    <property type="entry name" value="Trimeric LpxA-like enzymes"/>
    <property type="match status" value="1"/>
</dbReference>
<dbReference type="OrthoDB" id="424572at2759"/>
<evidence type="ECO:0000313" key="30">
    <source>
        <dbReference type="EMBL" id="KAF2213620.1"/>
    </source>
</evidence>
<dbReference type="PROSITE" id="PS51363">
    <property type="entry name" value="W2"/>
    <property type="match status" value="1"/>
</dbReference>
<feature type="domain" description="Response regulatory" evidence="28">
    <location>
        <begin position="376"/>
        <end position="491"/>
    </location>
</feature>
<evidence type="ECO:0000256" key="2">
    <source>
        <dbReference type="ARBA" id="ARBA00004514"/>
    </source>
</evidence>
<evidence type="ECO:0000256" key="7">
    <source>
        <dbReference type="ARBA" id="ARBA00022540"/>
    </source>
</evidence>
<dbReference type="InterPro" id="IPR044123">
    <property type="entry name" value="W2_eIF2B_epsilon"/>
</dbReference>
<dbReference type="FunFam" id="1.10.10.10:FF:000380">
    <property type="entry name" value="Transcription factor SKN7"/>
    <property type="match status" value="1"/>
</dbReference>
<keyword evidence="12" id="KW-0805">Transcription regulation</keyword>
<feature type="compositionally biased region" description="Polar residues" evidence="27">
    <location>
        <begin position="520"/>
        <end position="548"/>
    </location>
</feature>
<evidence type="ECO:0000256" key="15">
    <source>
        <dbReference type="ARBA" id="ARBA00023163"/>
    </source>
</evidence>
<evidence type="ECO:0000256" key="1">
    <source>
        <dbReference type="ARBA" id="ARBA00004123"/>
    </source>
</evidence>
<dbReference type="PANTHER" id="PTHR45887:SF1">
    <property type="entry name" value="TRANSLATION INITIATION FACTOR EIF-2B SUBUNIT EPSILON"/>
    <property type="match status" value="1"/>
</dbReference>
<dbReference type="CDD" id="cd11558">
    <property type="entry name" value="W2_eIF2B_epsilon"/>
    <property type="match status" value="1"/>
</dbReference>
<keyword evidence="15" id="KW-0804">Transcription</keyword>
<feature type="region of interest" description="Disordered" evidence="27">
    <location>
        <begin position="276"/>
        <end position="311"/>
    </location>
</feature>
<evidence type="ECO:0000256" key="12">
    <source>
        <dbReference type="ARBA" id="ARBA00023015"/>
    </source>
</evidence>
<dbReference type="InterPro" id="IPR035543">
    <property type="entry name" value="eIF-2B_epsilon_N"/>
</dbReference>
<protein>
    <recommendedName>
        <fullName evidence="5">Mannose-1-phosphate guanyltransferase</fullName>
    </recommendedName>
    <alternativeName>
        <fullName evidence="18">GDP-mannose pyrophosphorylase</fullName>
    </alternativeName>
    <alternativeName>
        <fullName evidence="17">GTP-mannose-1-phosphate guanylyltransferase</fullName>
    </alternativeName>
    <alternativeName>
        <fullName evidence="24">Transcription factor SKN7</fullName>
    </alternativeName>
    <alternativeName>
        <fullName evidence="19">Translation initiation factor eIF2B subunit epsilon</fullName>
    </alternativeName>
    <alternativeName>
        <fullName evidence="20">eIF2B GDP-GTP exchange factor subunit epsilon</fullName>
    </alternativeName>
</protein>
<dbReference type="Gene3D" id="1.25.40.180">
    <property type="match status" value="1"/>
</dbReference>
<feature type="coiled-coil region" evidence="26">
    <location>
        <begin position="137"/>
        <end position="171"/>
    </location>
</feature>
<evidence type="ECO:0000256" key="13">
    <source>
        <dbReference type="ARBA" id="ARBA00023054"/>
    </source>
</evidence>
<dbReference type="Pfam" id="PF00483">
    <property type="entry name" value="NTP_transferase"/>
    <property type="match status" value="1"/>
</dbReference>
<comment type="similarity">
    <text evidence="3">Belongs to the eIF-2B gamma/epsilon subunits family.</text>
</comment>
<dbReference type="GO" id="GO:0005829">
    <property type="term" value="C:cytosol"/>
    <property type="evidence" value="ECO:0007669"/>
    <property type="project" value="UniProtKB-SubCell"/>
</dbReference>
<evidence type="ECO:0000256" key="4">
    <source>
        <dbReference type="ARBA" id="ARBA00011233"/>
    </source>
</evidence>
<evidence type="ECO:0000256" key="3">
    <source>
        <dbReference type="ARBA" id="ARBA00007878"/>
    </source>
</evidence>
<dbReference type="InterPro" id="IPR018357">
    <property type="entry name" value="Hexapep_transf_CS"/>
</dbReference>
<keyword evidence="31" id="KW-1185">Reference proteome</keyword>
<dbReference type="GO" id="GO:0003700">
    <property type="term" value="F:DNA-binding transcription factor activity"/>
    <property type="evidence" value="ECO:0007669"/>
    <property type="project" value="InterPro"/>
</dbReference>
<evidence type="ECO:0000256" key="6">
    <source>
        <dbReference type="ARBA" id="ARBA00022490"/>
    </source>
</evidence>
<dbReference type="GO" id="GO:0043565">
    <property type="term" value="F:sequence-specific DNA binding"/>
    <property type="evidence" value="ECO:0007669"/>
    <property type="project" value="InterPro"/>
</dbReference>
<dbReference type="PROSITE" id="PS50110">
    <property type="entry name" value="RESPONSE_REGULATORY"/>
    <property type="match status" value="1"/>
</dbReference>
<dbReference type="InterPro" id="IPR005835">
    <property type="entry name" value="NTP_transferase_dom"/>
</dbReference>
<feature type="compositionally biased region" description="Low complexity" evidence="27">
    <location>
        <begin position="287"/>
        <end position="309"/>
    </location>
</feature>
<dbReference type="InterPro" id="IPR016024">
    <property type="entry name" value="ARM-type_fold"/>
</dbReference>
<feature type="compositionally biased region" description="Acidic residues" evidence="27">
    <location>
        <begin position="1086"/>
        <end position="1095"/>
    </location>
</feature>
<dbReference type="InterPro" id="IPR036390">
    <property type="entry name" value="WH_DNA-bd_sf"/>
</dbReference>
<keyword evidence="11" id="KW-0902">Two-component regulatory system</keyword>
<dbReference type="FunFam" id="3.90.550.10:FF:000066">
    <property type="entry name" value="Translation initiation factor eIF-2B subunit epsilon"/>
    <property type="match status" value="1"/>
</dbReference>
<evidence type="ECO:0000256" key="26">
    <source>
        <dbReference type="SAM" id="Coils"/>
    </source>
</evidence>
<evidence type="ECO:0000256" key="16">
    <source>
        <dbReference type="ARBA" id="ARBA00023242"/>
    </source>
</evidence>
<comment type="similarity">
    <text evidence="23">Belongs to the SKN7 family.</text>
</comment>
<dbReference type="CDD" id="cd04197">
    <property type="entry name" value="eIF-2B_epsilon_N"/>
    <property type="match status" value="1"/>
</dbReference>
<dbReference type="InterPro" id="IPR011006">
    <property type="entry name" value="CheY-like_superfamily"/>
</dbReference>
<reference evidence="30" key="1">
    <citation type="journal article" date="2020" name="Stud. Mycol.">
        <title>101 Dothideomycetes genomes: a test case for predicting lifestyles and emergence of pathogens.</title>
        <authorList>
            <person name="Haridas S."/>
            <person name="Albert R."/>
            <person name="Binder M."/>
            <person name="Bloem J."/>
            <person name="Labutti K."/>
            <person name="Salamov A."/>
            <person name="Andreopoulos B."/>
            <person name="Baker S."/>
            <person name="Barry K."/>
            <person name="Bills G."/>
            <person name="Bluhm B."/>
            <person name="Cannon C."/>
            <person name="Castanera R."/>
            <person name="Culley D."/>
            <person name="Daum C."/>
            <person name="Ezra D."/>
            <person name="Gonzalez J."/>
            <person name="Henrissat B."/>
            <person name="Kuo A."/>
            <person name="Liang C."/>
            <person name="Lipzen A."/>
            <person name="Lutzoni F."/>
            <person name="Magnuson J."/>
            <person name="Mondo S."/>
            <person name="Nolan M."/>
            <person name="Ohm R."/>
            <person name="Pangilinan J."/>
            <person name="Park H.-J."/>
            <person name="Ramirez L."/>
            <person name="Alfaro M."/>
            <person name="Sun H."/>
            <person name="Tritt A."/>
            <person name="Yoshinaga Y."/>
            <person name="Zwiers L.-H."/>
            <person name="Turgeon B."/>
            <person name="Goodwin S."/>
            <person name="Spatafora J."/>
            <person name="Crous P."/>
            <person name="Grigoriev I."/>
        </authorList>
    </citation>
    <scope>NUCLEOTIDE SEQUENCE</scope>
    <source>
        <strain evidence="30">SCOH1-5</strain>
    </source>
</reference>
<evidence type="ECO:0000256" key="23">
    <source>
        <dbReference type="ARBA" id="ARBA00061465"/>
    </source>
</evidence>
<dbReference type="SMART" id="SM00448">
    <property type="entry name" value="REC"/>
    <property type="match status" value="1"/>
</dbReference>
<dbReference type="PANTHER" id="PTHR45887">
    <property type="entry name" value="TRANSLATION INITIATION FACTOR EIF-2B SUBUNIT EPSILON"/>
    <property type="match status" value="1"/>
</dbReference>
<dbReference type="Proteomes" id="UP000799539">
    <property type="component" value="Unassembled WGS sequence"/>
</dbReference>
<sequence>MDTQSAQGASNSSDFVRKLYKMLENPQDESVVRWGNEGDSFVVLENEKFTKHILPKHFKHSNFASFVRQLNKYDFHKVRHNNEEGGASPYGPGAWEFKHPDFKMNNKDALDNIRRKAPAPRKANAGNDGELVPTQQVDMINTQLVATQQQLQQLQERYNDLTMNHTIMMQELIGVQKTVVNHEHVMQYVMNFLNSVDAQRRRESRIVNPNPFANANGVNGSTPGSTATSLPPPEDDAPASPLQHASKLLEQVNADHMLNTRNLEQMNEAAIRMNATLTTPPPDHLSRNGGTRSSSRGAQPHSAASSSSHGYDLDTLVYPIGQNPQGIDPMYGDHVHNIPYPLPSKGADGNFHQPAPQPEVRKKSGQTDPGWVRQPKILLVEDDQTCRRIGGKFLYAFSCLVETALDGLEAVNRLNAGNKYDLVLMDIIMPNLDGVSATHLVRQFDNTTPIIAMTSNIRSDDISMYFQHGMNDVLPKPFTKEGLLAMLEKHLSHVKKNNQALDPMPPPLKANNRSLKSEDSPATSPATNSNWNSPNQLTAGSPSGSNLGDDSYNIAPPYSQPVLHAPSTQMYAPAGTGMLPHQVAQRRPIDNITGGPDIGIDAKHNKVGEEKREEPLQAVVFADSYETRFNPFTLERPRCLLPLANTPLIEYTLEFLAGAGVEEVYLYCGNHTEAVEEYLSHSKWVKNTSPFALELIKSASRSVGDCMRDLDAKQLIVGDFIAVYADVVADIPLETALAAHKARREKDKKALMTMVLREAGGTHRTKSQQHRRIFVIDPESHRCVHYEQLRPGQSAVLDIPGEVLKDHVELEVREDLIDCGIDICTPEVLAQYTDNFDWQLPRRGFLYGTLKDFETFQYTVHTHIACEGYAARVLNLRAFDAISKDVISRWSYPLVPDTNMVAGQSFQLYKGNVYREEGVQLARSSQVTRRVILGKATSVGDGTVITNSVIGRRCVIGARVKLNGAYIWDDAKIGDDAVVGAAIIANDAVVGNGCTIENGALISYGAKISDGVTVNGSQRISRLKRKRGYENDEIVEVPADPKVVGPDGKGFHMELDEDEEEALDSLLSGLQNIDLVVEDDAISNLDSEEDDSDEDMGAHHIRRDTGRSDSFASAGSEEDGETRQKAKDFHQEAVNSMVDDMAKGNTPDDIKTEFKALILGVNAEDQQIVRVTATAFSKRAAQIVDTGKSPKEAVDQLLPAYKEIITAYVASEEEQASWLLYLQTDLVHRNQGDKILLFLSNALAHQDIIEPEGFEKWWNDARSSASVELATVRKDTAKLVEVLCASDDEDSEEEDSDED</sequence>
<dbReference type="GO" id="GO:0003743">
    <property type="term" value="F:translation initiation factor activity"/>
    <property type="evidence" value="ECO:0007669"/>
    <property type="project" value="UniProtKB-KW"/>
</dbReference>
<evidence type="ECO:0000256" key="25">
    <source>
        <dbReference type="PROSITE-ProRule" id="PRU00169"/>
    </source>
</evidence>
<accession>A0A6A6FJQ0</accession>
<dbReference type="CDD" id="cd05787">
    <property type="entry name" value="LbH_eIF2B_epsilon"/>
    <property type="match status" value="1"/>
</dbReference>
<dbReference type="PROSITE" id="PS00434">
    <property type="entry name" value="HSF_DOMAIN"/>
    <property type="match status" value="1"/>
</dbReference>
<dbReference type="SUPFAM" id="SSF53448">
    <property type="entry name" value="Nucleotide-diphospho-sugar transferases"/>
    <property type="match status" value="1"/>
</dbReference>
<evidence type="ECO:0000259" key="28">
    <source>
        <dbReference type="PROSITE" id="PS50110"/>
    </source>
</evidence>
<organism evidence="30 31">
    <name type="scientific">Cercospora zeae-maydis SCOH1-5</name>
    <dbReference type="NCBI Taxonomy" id="717836"/>
    <lineage>
        <taxon>Eukaryota</taxon>
        <taxon>Fungi</taxon>
        <taxon>Dikarya</taxon>
        <taxon>Ascomycota</taxon>
        <taxon>Pezizomycotina</taxon>
        <taxon>Dothideomycetes</taxon>
        <taxon>Dothideomycetidae</taxon>
        <taxon>Mycosphaerellales</taxon>
        <taxon>Mycosphaerellaceae</taxon>
        <taxon>Cercospora</taxon>
    </lineage>
</organism>
<dbReference type="Gene3D" id="1.10.10.10">
    <property type="entry name" value="Winged helix-like DNA-binding domain superfamily/Winged helix DNA-binding domain"/>
    <property type="match status" value="1"/>
</dbReference>
<feature type="region of interest" description="Disordered" evidence="27">
    <location>
        <begin position="208"/>
        <end position="241"/>
    </location>
</feature>
<keyword evidence="10" id="KW-0648">Protein biosynthesis</keyword>
<evidence type="ECO:0000256" key="10">
    <source>
        <dbReference type="ARBA" id="ARBA00022917"/>
    </source>
</evidence>
<evidence type="ECO:0000256" key="22">
    <source>
        <dbReference type="ARBA" id="ARBA00057149"/>
    </source>
</evidence>
<evidence type="ECO:0000256" key="8">
    <source>
        <dbReference type="ARBA" id="ARBA00022553"/>
    </source>
</evidence>
<dbReference type="GO" id="GO:0005634">
    <property type="term" value="C:nucleus"/>
    <property type="evidence" value="ECO:0007669"/>
    <property type="project" value="UniProtKB-SubCell"/>
</dbReference>
<dbReference type="SUPFAM" id="SSF52172">
    <property type="entry name" value="CheY-like"/>
    <property type="match status" value="1"/>
</dbReference>
<keyword evidence="13 26" id="KW-0175">Coiled coil</keyword>
<feature type="compositionally biased region" description="Polar residues" evidence="27">
    <location>
        <begin position="211"/>
        <end position="229"/>
    </location>
</feature>
<keyword evidence="6" id="KW-0963">Cytoplasm</keyword>
<feature type="modified residue" description="4-aspartylphosphate" evidence="25">
    <location>
        <position position="426"/>
    </location>
</feature>
<dbReference type="SMART" id="SM00415">
    <property type="entry name" value="HSF"/>
    <property type="match status" value="1"/>
</dbReference>
<evidence type="ECO:0000256" key="19">
    <source>
        <dbReference type="ARBA" id="ARBA00044144"/>
    </source>
</evidence>
<dbReference type="SUPFAM" id="SSF48371">
    <property type="entry name" value="ARM repeat"/>
    <property type="match status" value="1"/>
</dbReference>
<dbReference type="InterPro" id="IPR051956">
    <property type="entry name" value="eIF2B_epsilon"/>
</dbReference>
<gene>
    <name evidence="30" type="ORF">CERZMDRAFT_120838</name>
</gene>
<evidence type="ECO:0000256" key="21">
    <source>
        <dbReference type="ARBA" id="ARBA00046432"/>
    </source>
</evidence>
<evidence type="ECO:0000256" key="18">
    <source>
        <dbReference type="ARBA" id="ARBA00031190"/>
    </source>
</evidence>
<feature type="domain" description="W2" evidence="29">
    <location>
        <begin position="1116"/>
        <end position="1293"/>
    </location>
</feature>
<evidence type="ECO:0000256" key="11">
    <source>
        <dbReference type="ARBA" id="ARBA00023012"/>
    </source>
</evidence>
<dbReference type="Pfam" id="PF00072">
    <property type="entry name" value="Response_reg"/>
    <property type="match status" value="1"/>
</dbReference>
<feature type="region of interest" description="Disordered" evidence="27">
    <location>
        <begin position="497"/>
        <end position="560"/>
    </location>
</feature>
<comment type="subunit">
    <text evidence="21">Component of the translation initiation factor 2B (eIF2B) complex which is a heterodecamer of two sets of five different subunits: alpha, beta, gamma, delta and epsilon. Subunits alpha, beta and delta comprise a regulatory subcomplex and subunits epsilon and gamma comprise a catalytic subcomplex. Within the complex, the hexameric regulatory complex resides at the center, with the two heterodimeric catalytic subcomplexes bound on opposite sides.</text>
</comment>
<evidence type="ECO:0000259" key="29">
    <source>
        <dbReference type="PROSITE" id="PS51363"/>
    </source>
</evidence>
<comment type="subunit">
    <text evidence="4">Homotrimer.</text>
</comment>
<proteinExistence type="inferred from homology"/>
<dbReference type="InterPro" id="IPR003307">
    <property type="entry name" value="W2_domain"/>
</dbReference>